<dbReference type="OrthoDB" id="537877at2759"/>
<name>D8UIF6_VOLCA</name>
<dbReference type="InParanoid" id="D8UIF6"/>
<dbReference type="STRING" id="3068.D8UIF6"/>
<accession>D8UIF6</accession>
<sequence>MLMHKTSGLSIAHRQRRVVYGGWPLGSHSRWSRLGSVKANKSDTQISTSVQPPAASPAIPQEAPTTLPQAPIAYRSIASLSSVASLSSLDDYQDETASFRFLPSQLEVFNGLAISMQNCSRGLAALAFGSVVMDAFEVVEHAHQHVEHAVQHAVQAAVETGASVATAHGSQPLAGGLGLLQEVVHSVSLTDVAFCVNEIIPALLIAYAAVPFQQLSQNPDEPHMALALKGVGRLSVTLQQLAWTSGSVAVVLLLTAAAEYPPIVGWASWSCLALSMARGAALWWVIAQHTTSGAEVARTLAELRGLQGGREAEQMNVLDRAASWLALGVLLQVLATLALGGGGNSRLSRTQNLITCALLNASTAVSSSSSSSSCSSARLAEGVGENSNGWVSSVILAAQKAANATALFTSAAALDRALHNDGGYAGSVALLVPSLEESPLGVLLGDGVMHISADLLVEVMEAL</sequence>
<evidence type="ECO:0000313" key="2">
    <source>
        <dbReference type="Proteomes" id="UP000001058"/>
    </source>
</evidence>
<reference evidence="1 2" key="1">
    <citation type="journal article" date="2010" name="Science">
        <title>Genomic analysis of organismal complexity in the multicellular green alga Volvox carteri.</title>
        <authorList>
            <person name="Prochnik S.E."/>
            <person name="Umen J."/>
            <person name="Nedelcu A.M."/>
            <person name="Hallmann A."/>
            <person name="Miller S.M."/>
            <person name="Nishii I."/>
            <person name="Ferris P."/>
            <person name="Kuo A."/>
            <person name="Mitros T."/>
            <person name="Fritz-Laylin L.K."/>
            <person name="Hellsten U."/>
            <person name="Chapman J."/>
            <person name="Simakov O."/>
            <person name="Rensing S.A."/>
            <person name="Terry A."/>
            <person name="Pangilinan J."/>
            <person name="Kapitonov V."/>
            <person name="Jurka J."/>
            <person name="Salamov A."/>
            <person name="Shapiro H."/>
            <person name="Schmutz J."/>
            <person name="Grimwood J."/>
            <person name="Lindquist E."/>
            <person name="Lucas S."/>
            <person name="Grigoriev I.V."/>
            <person name="Schmitt R."/>
            <person name="Kirk D."/>
            <person name="Rokhsar D.S."/>
        </authorList>
    </citation>
    <scope>NUCLEOTIDE SEQUENCE [LARGE SCALE GENOMIC DNA]</scope>
    <source>
        <strain evidence="2">f. Nagariensis / Eve</strain>
    </source>
</reference>
<proteinExistence type="predicted"/>
<dbReference type="EMBL" id="GL378414">
    <property type="protein sequence ID" value="EFJ40501.1"/>
    <property type="molecule type" value="Genomic_DNA"/>
</dbReference>
<keyword evidence="2" id="KW-1185">Reference proteome</keyword>
<dbReference type="KEGG" id="vcn:VOLCADRAFT_99708"/>
<evidence type="ECO:0000313" key="1">
    <source>
        <dbReference type="EMBL" id="EFJ40501.1"/>
    </source>
</evidence>
<dbReference type="GeneID" id="9627904"/>
<gene>
    <name evidence="1" type="ORF">VOLCADRAFT_99708</name>
</gene>
<dbReference type="RefSeq" id="XP_002958425.1">
    <property type="nucleotide sequence ID" value="XM_002958379.1"/>
</dbReference>
<dbReference type="Proteomes" id="UP000001058">
    <property type="component" value="Unassembled WGS sequence"/>
</dbReference>
<organism evidence="2">
    <name type="scientific">Volvox carteri f. nagariensis</name>
    <dbReference type="NCBI Taxonomy" id="3068"/>
    <lineage>
        <taxon>Eukaryota</taxon>
        <taxon>Viridiplantae</taxon>
        <taxon>Chlorophyta</taxon>
        <taxon>core chlorophytes</taxon>
        <taxon>Chlorophyceae</taxon>
        <taxon>CS clade</taxon>
        <taxon>Chlamydomonadales</taxon>
        <taxon>Volvocaceae</taxon>
        <taxon>Volvox</taxon>
    </lineage>
</organism>
<protein>
    <submittedName>
        <fullName evidence="1">Uncharacterized protein</fullName>
    </submittedName>
</protein>
<dbReference type="AlphaFoldDB" id="D8UIF6"/>